<sequence>MVPARMMDVMSRRSVARGGLQERVRRVCVRAQEPLELLENVASEVHAEIPYDASGWMIVDPDTMLITGIYAENVERERNLALVECELAEDDVNKFWEIASRESPAASLSSSTDGDLRRSVRWRRCYEPAGYGDELRAVFASAGAVWGNVCISRLSERQDFSPDEVDVVARLAPHIGSGIRACILLAETADRHRPAGGGTESQPGLMVVADDGSVESMTPEAARWVGSVEDEALDTSIVLHEVVHRARALADDGDAGPPACAHVRARSGEWIVVRGARLADRPAGRGGTALVLEPARRSDIAPMLLRLHQLTRREQEVTQLLLLGMATGEIAHRLWITPETLRGHVKAVFAKLGVGSRPELAALLSAQPVVRVPAAVRR</sequence>
<dbReference type="PROSITE" id="PS00622">
    <property type="entry name" value="HTH_LUXR_1"/>
    <property type="match status" value="1"/>
</dbReference>
<keyword evidence="1" id="KW-0805">Transcription regulation</keyword>
<evidence type="ECO:0000256" key="3">
    <source>
        <dbReference type="ARBA" id="ARBA00023163"/>
    </source>
</evidence>
<dbReference type="HOGENOM" id="CLU_061962_0_0_11"/>
<dbReference type="InterPro" id="IPR016032">
    <property type="entry name" value="Sig_transdc_resp-reg_C-effctor"/>
</dbReference>
<dbReference type="Gene3D" id="1.10.10.10">
    <property type="entry name" value="Winged helix-like DNA-binding domain superfamily/Winged helix DNA-binding domain"/>
    <property type="match status" value="1"/>
</dbReference>
<evidence type="ECO:0000259" key="4">
    <source>
        <dbReference type="PROSITE" id="PS50043"/>
    </source>
</evidence>
<evidence type="ECO:0000256" key="2">
    <source>
        <dbReference type="ARBA" id="ARBA00023125"/>
    </source>
</evidence>
<dbReference type="PANTHER" id="PTHR44688">
    <property type="entry name" value="DNA-BINDING TRANSCRIPTIONAL ACTIVATOR DEVR_DOSR"/>
    <property type="match status" value="1"/>
</dbReference>
<dbReference type="PROSITE" id="PS50043">
    <property type="entry name" value="HTH_LUXR_2"/>
    <property type="match status" value="1"/>
</dbReference>
<dbReference type="Pfam" id="PF00196">
    <property type="entry name" value="GerE"/>
    <property type="match status" value="1"/>
</dbReference>
<proteinExistence type="predicted"/>
<name>C5BZL1_BEUC1</name>
<dbReference type="eggNOG" id="COG2203">
    <property type="taxonomic scope" value="Bacteria"/>
</dbReference>
<keyword evidence="3" id="KW-0804">Transcription</keyword>
<dbReference type="GO" id="GO:0006355">
    <property type="term" value="P:regulation of DNA-templated transcription"/>
    <property type="evidence" value="ECO:0007669"/>
    <property type="project" value="InterPro"/>
</dbReference>
<dbReference type="SMART" id="SM00421">
    <property type="entry name" value="HTH_LUXR"/>
    <property type="match status" value="1"/>
</dbReference>
<dbReference type="eggNOG" id="COG2197">
    <property type="taxonomic scope" value="Bacteria"/>
</dbReference>
<organism evidence="5 6">
    <name type="scientific">Beutenbergia cavernae (strain ATCC BAA-8 / DSM 12333 / CCUG 43141 / JCM 11478 / NBRC 16432 / NCIMB 13614 / HKI 0122)</name>
    <dbReference type="NCBI Taxonomy" id="471853"/>
    <lineage>
        <taxon>Bacteria</taxon>
        <taxon>Bacillati</taxon>
        <taxon>Actinomycetota</taxon>
        <taxon>Actinomycetes</taxon>
        <taxon>Micrococcales</taxon>
        <taxon>Beutenbergiaceae</taxon>
        <taxon>Beutenbergia</taxon>
    </lineage>
</organism>
<accession>C5BZL1</accession>
<evidence type="ECO:0000313" key="5">
    <source>
        <dbReference type="EMBL" id="ACQ79183.1"/>
    </source>
</evidence>
<dbReference type="SUPFAM" id="SSF55781">
    <property type="entry name" value="GAF domain-like"/>
    <property type="match status" value="1"/>
</dbReference>
<dbReference type="PRINTS" id="PR00038">
    <property type="entry name" value="HTHLUXR"/>
</dbReference>
<keyword evidence="2" id="KW-0238">DNA-binding</keyword>
<reference evidence="5 6" key="1">
    <citation type="journal article" date="2009" name="Stand. Genomic Sci.">
        <title>Complete genome sequence of Beutenbergia cavernae type strain (HKI 0122).</title>
        <authorList>
            <person name="Land M."/>
            <person name="Pukall R."/>
            <person name="Abt B."/>
            <person name="Goker M."/>
            <person name="Rohde M."/>
            <person name="Glavina Del Rio T."/>
            <person name="Tice H."/>
            <person name="Copeland A."/>
            <person name="Cheng J.F."/>
            <person name="Lucas S."/>
            <person name="Chen F."/>
            <person name="Nolan M."/>
            <person name="Bruce D."/>
            <person name="Goodwin L."/>
            <person name="Pitluck S."/>
            <person name="Ivanova N."/>
            <person name="Mavromatis K."/>
            <person name="Ovchinnikova G."/>
            <person name="Pati A."/>
            <person name="Chen A."/>
            <person name="Palaniappan K."/>
            <person name="Hauser L."/>
            <person name="Chang Y.J."/>
            <person name="Jefferies C.C."/>
            <person name="Saunders E."/>
            <person name="Brettin T."/>
            <person name="Detter J.C."/>
            <person name="Han C."/>
            <person name="Chain P."/>
            <person name="Bristow J."/>
            <person name="Eisen J.A."/>
            <person name="Markowitz V."/>
            <person name="Hugenholtz P."/>
            <person name="Kyrpides N.C."/>
            <person name="Klenk H.P."/>
            <person name="Lapidus A."/>
        </authorList>
    </citation>
    <scope>NUCLEOTIDE SEQUENCE [LARGE SCALE GENOMIC DNA]</scope>
    <source>
        <strain evidence="6">ATCC BAA-8 / DSM 12333 / NBRC 16432</strain>
    </source>
</reference>
<gene>
    <name evidence="5" type="ordered locus">Bcav_0922</name>
</gene>
<dbReference type="CDD" id="cd06170">
    <property type="entry name" value="LuxR_C_like"/>
    <property type="match status" value="1"/>
</dbReference>
<keyword evidence="6" id="KW-1185">Reference proteome</keyword>
<dbReference type="SUPFAM" id="SSF46894">
    <property type="entry name" value="C-terminal effector domain of the bipartite response regulators"/>
    <property type="match status" value="1"/>
</dbReference>
<dbReference type="KEGG" id="bcv:Bcav_0922"/>
<feature type="domain" description="HTH luxR-type" evidence="4">
    <location>
        <begin position="303"/>
        <end position="368"/>
    </location>
</feature>
<dbReference type="GO" id="GO:0003677">
    <property type="term" value="F:DNA binding"/>
    <property type="evidence" value="ECO:0007669"/>
    <property type="project" value="UniProtKB-KW"/>
</dbReference>
<dbReference type="InterPro" id="IPR036388">
    <property type="entry name" value="WH-like_DNA-bd_sf"/>
</dbReference>
<dbReference type="PANTHER" id="PTHR44688:SF16">
    <property type="entry name" value="DNA-BINDING TRANSCRIPTIONAL ACTIVATOR DEVR_DOSR"/>
    <property type="match status" value="1"/>
</dbReference>
<dbReference type="STRING" id="471853.Bcav_0922"/>
<dbReference type="Proteomes" id="UP000007962">
    <property type="component" value="Chromosome"/>
</dbReference>
<protein>
    <submittedName>
        <fullName evidence="5">Transcriptional regulator, LuxR family</fullName>
    </submittedName>
</protein>
<dbReference type="InterPro" id="IPR000792">
    <property type="entry name" value="Tscrpt_reg_LuxR_C"/>
</dbReference>
<dbReference type="AlphaFoldDB" id="C5BZL1"/>
<evidence type="ECO:0000313" key="6">
    <source>
        <dbReference type="Proteomes" id="UP000007962"/>
    </source>
</evidence>
<dbReference type="EMBL" id="CP001618">
    <property type="protein sequence ID" value="ACQ79183.1"/>
    <property type="molecule type" value="Genomic_DNA"/>
</dbReference>
<evidence type="ECO:0000256" key="1">
    <source>
        <dbReference type="ARBA" id="ARBA00023015"/>
    </source>
</evidence>